<organism evidence="5">
    <name type="scientific">Tanacetum cinerariifolium</name>
    <name type="common">Dalmatian daisy</name>
    <name type="synonym">Chrysanthemum cinerariifolium</name>
    <dbReference type="NCBI Taxonomy" id="118510"/>
    <lineage>
        <taxon>Eukaryota</taxon>
        <taxon>Viridiplantae</taxon>
        <taxon>Streptophyta</taxon>
        <taxon>Embryophyta</taxon>
        <taxon>Tracheophyta</taxon>
        <taxon>Spermatophyta</taxon>
        <taxon>Magnoliopsida</taxon>
        <taxon>eudicotyledons</taxon>
        <taxon>Gunneridae</taxon>
        <taxon>Pentapetalae</taxon>
        <taxon>asterids</taxon>
        <taxon>campanulids</taxon>
        <taxon>Asterales</taxon>
        <taxon>Asteraceae</taxon>
        <taxon>Asteroideae</taxon>
        <taxon>Anthemideae</taxon>
        <taxon>Anthemidinae</taxon>
        <taxon>Tanacetum</taxon>
    </lineage>
</organism>
<feature type="region of interest" description="Disordered" evidence="2">
    <location>
        <begin position="313"/>
        <end position="432"/>
    </location>
</feature>
<evidence type="ECO:0008006" key="6">
    <source>
        <dbReference type="Google" id="ProtNLM"/>
    </source>
</evidence>
<evidence type="ECO:0000259" key="4">
    <source>
        <dbReference type="Pfam" id="PF13976"/>
    </source>
</evidence>
<dbReference type="InterPro" id="IPR013103">
    <property type="entry name" value="RVT_2"/>
</dbReference>
<dbReference type="PANTHER" id="PTHR11439">
    <property type="entry name" value="GAG-POL-RELATED RETROTRANSPOSON"/>
    <property type="match status" value="1"/>
</dbReference>
<dbReference type="EMBL" id="BKCJ010001021">
    <property type="protein sequence ID" value="GEU38180.1"/>
    <property type="molecule type" value="Genomic_DNA"/>
</dbReference>
<comment type="caution">
    <text evidence="5">The sequence shown here is derived from an EMBL/GenBank/DDBJ whole genome shotgun (WGS) entry which is preliminary data.</text>
</comment>
<feature type="region of interest" description="Disordered" evidence="2">
    <location>
        <begin position="3376"/>
        <end position="3402"/>
    </location>
</feature>
<feature type="compositionally biased region" description="Basic and acidic residues" evidence="2">
    <location>
        <begin position="635"/>
        <end position="651"/>
    </location>
</feature>
<feature type="coiled-coil region" evidence="1">
    <location>
        <begin position="1911"/>
        <end position="1945"/>
    </location>
</feature>
<feature type="region of interest" description="Disordered" evidence="2">
    <location>
        <begin position="3657"/>
        <end position="3704"/>
    </location>
</feature>
<feature type="region of interest" description="Disordered" evidence="2">
    <location>
        <begin position="260"/>
        <end position="289"/>
    </location>
</feature>
<dbReference type="Pfam" id="PF07727">
    <property type="entry name" value="RVT_2"/>
    <property type="match status" value="1"/>
</dbReference>
<evidence type="ECO:0000259" key="3">
    <source>
        <dbReference type="Pfam" id="PF07727"/>
    </source>
</evidence>
<feature type="domain" description="Reverse transcriptase Ty1/copia-type" evidence="3">
    <location>
        <begin position="2190"/>
        <end position="2263"/>
    </location>
</feature>
<dbReference type="Pfam" id="PF13976">
    <property type="entry name" value="gag_pre-integrs"/>
    <property type="match status" value="1"/>
</dbReference>
<sequence>MTSIAAQQTKLDLELVPKENRLNIGKCNERIPRGLKPKKETFQVVLDTLALTPCYPVFVITADVPEVYMHQLWNSVYKHHDFYRFKIDKKKRFKITLEVFRDIFQICPRIKDQDFDALPSEEDTVFFLKELGHTEVINSLNDVVIDQMHQPCRTFSALINRSLSRKTTAFDKLRLSQAHILWGMYYQKNVDCRNKIGMHTSKDDYLINTLRFVLKKASQKYRAVLLECLTCPQMKESKACKTYLGYATCTVPPKVSRKYKKVSPSKKDSIVIREPPVETQSKRKEKVDVARGKGIDLLSEVALTKEAQMKKVRKKSLKDFHKSHPSGSGPVAEKPPSVEKITPPVTSEGTGRERENDSEEHESDSEQDKDKSELDSQFDQQDDDDEVKDDDEDDDNDDDKSQGDEDKGMDSDDVQDKKADVRMTDAQQEKENLEISQEKVIEDAHVKITMKTKVPITSSSCSSDLASKFIIFQIFLLLMQKLSLHWMFMFIMKYQESTHPLSLLYQSWLSLKHQLYTNIPQSSQTFTSPSLQSTPSPLPTTETTNIPPSILDFASVFRFNDRVIVLEKDVVELKNDPLQTQVTTLVDDHLDTRMGATREEFMNFLSASLIDRITKQDKDEGPSAGSNRGLKKRMTSKDAEPTTSLKTKDSSSRSSKGTKSQLKSSGKSIHAEELEFEVGDTDTHQGQEGNQGPSFRLLKGTRSNYAELEYDFEECYKAFSEKLDWENPEGDDYQFDLSKPLPLITRGNCQITHVSVMRKHGYGYLEEIVVKRADNKLYKFKEGDDVADFAISLRMFTRSLVIQKRVEDLQLGVESYQKQINVTKPDITRPDLRTRHSYTPYKNPQGFIYRGDYQRNRLMRSDEMYKFSDGTLTRLFSSLEDITKNIDMEYLPKRIWSTLEKKRAHCMIKDINKLLKERRMMRSLEKFNRRDQPGDIPLDSVVVLRYEKRSKSDNKGKVSTEMELVLKQTQQGSSYEVSDIDAGKHDELLYGLTDDKRKSVDINTKSTSYAGAAGARAKDQPTANSNFHSLMADPVFDGVNISIPCKVVKKDGISLIATFTGKPVMLGSYTSAMCNDSWEFHHSLGMGLPNRPSVLSINGGRPVGKKKKRKGKSKSTNGGQFVGPLVKQNVSNINTSNSDSVLENAEEEDEEHVKMYMMNRQTYFRIQKQVKVHLSWLMLRFRTDHDAYWYRVIRSIHRADGGMEARDGSSLFGGGVWGDIVKWIEVDEIEIGGSGCGSGCESLEDGVWERWRSWGLYYITLLLILLVGTHGNGVLMKKEFFQSKLYLVWLKKIVTFMVCRSNCESVDAFTTRDMFHHNGEFCPSKDTVAIDSRPGSSFGGPTSPEYDSGLGRARFDKGPERARVYSDLSPEDKERHLGYVKMLLEGSELTKEDHESQLYDDFEHFLQNKGETIHDYYVRFTKLINDMRNIKMTMARMQLNSKYVNNMLPEWGRFVTSLKLNRGLKESNYDQLYAYLKQHEFHANENKMMLERFTQHTVDPLGRQNRGQGNNARGTGVTGHIARNYTQPKRLQNSEYFKDKMLLMQAQENRVVLDEEQLLFITCGQENAIDEDVDELPVQDLALNVDNVFQADECDAFDSDVDDAPTAQTMFIANLSFAYPIYDEAGLSYDYDILSEVHDHDNYQDAFCEHHEVHEMHDNVQTNCIVVSDAEYTGDSNMIPYDQYVKDNAEPVVQNNVSFVPNDAYTMIINEIHEQPAQCDHVKTHTKVVDTSLTAKIATYKEQVELKVATGYKNPLCLTRAKQVHPALYNGLEIIKTHHVPAIVHNSKDTLEIAEITRKKMNDKMKTPLWTEQNINIRPPDYSKENYLATFTPQTQLTPEQIFWSKDVLKIKAKALKEQTKASKPIKSLMVIRKTYKKRITPTGLTEEERGFEQPKECYLTEVIPFFKTLKEHFEGIQKALTKEIKEMKENFKELKAEVDQNAVNRKYDEIEQKILLIANDNLIADCLSKEVFYIATNSELIVSRFTEMHDAHTVVQARCLELEAELSKLNDKIKKDDHNELLKRFSNLEIVLWSMNSGCSKHMTRNRSRLKNFMKRVYYVEGIGHNLFSVGKFCDSDLEVPFRKHSCYVQDTNTVELIKEPPRVERLIFLTTAVQVPVISADTPSSTTIDQDALTEDCWFQAMQDKIHKFNRLQVWELVPRPDCVMIIALKWIYKVKLDEYGDVLKNKASKNMTIYQMDVKIAFLNGELKEEVYVSQPEVFIDPDNLTHVYRLKKALHGLKSAPRVWYDTLSQFLLNNNFSKGAVGLQVSQTPRGIFINQSKFALEILKKFGMDSCDPVDTPMVERLKLDEDPLEIPVNQTRFRSMVSSLMYLTASRPDLVFVVCMCTRSTSGSAQFLGEKLVSWSSKKQKSTAISTIEAKYIAMSGCCTQILWMRSQLSDYGFAFNMIPLYCDNRSAIALCCNNVHYSRSKYIDIRHYFICEQVEKGMVELYFVMTDYQLAYIFTKALPRERFEFLLSRLGLTVLDSGLHDSHDGSLQCLSDSGLQYFPDSDKMANENVLAPAPIRSDDQILPFTAWVPIGKRNFILDLQKNPIFQIFMDILQNTNFFIACTALASEALEITTVDQAHQFVLPPSSDAIMDFLNQLGYLREIHFVLRMGVINLYQPWRAILSVINQCITGKTSRFDRPRYPALQILWDIITRTNIDYAKLMWEEFIQAIQAFLIDKDNMGSPTKKGKKTKPHVIPYSRFTKLIIYYLRRHHNIHQRSRSPLNLVEDDLSLGILKKSPKSTHLQKVRKGKVIKAQNVKSSLQLVNEPDEEHDQPEAILKPQGTGEEYDLERAIQMTLESFQEQGQAHVGRVDIREPVVEATRPLPVVKSNGKAITTEEQAAQSLLALYTPKRRNAETGADTDKVISEGDTKIMNIGEEQGEDVDNQGYLKEQTIVLDEGQSRSYPDKNFESRPLADDDKMDEDRAGSDPRKSHVAIARPNPEPMHDDSWLLFTINSSKQQFALHLEQPIKDVPIPDDADALDKSYKDPKENKLLSKTRDMGSFIKWFYKRIGKKKLSKCDLEGLAFKVVKAFHENNISLQFQIEEYHRLLTNQVDLVKLEGHWLVPDVSKLLPFRGPPGQVTIQPQFLFNKDLEYLISCDTSRMAALSIPKLNAANYPDFRLKELVSSLWIESERDYKISTTYSITHWWFKRKDFYITRHNALSDRSAVRSHMRILNVISIKTFERYSYAFMREIAIRRADYKEYKISKADFKNQHPDDFEDLNIVIRQRVGDLQLGIESYQTKLNLAEPKWDASDILFKEDYTIVSKLRAVIYRDRNDQKKMLRENEVHMFSDGTLTRVLHKLDHMVKDFRLYQYNPGMEYRIWFEDDKKRSEEFMENIQVLPKYHSKDENPARANIKQALGSFQDQEKYEHVGPQDTRPQDGERSQDDDQRLDLADDLKIAFSRDDPITCLNKAMAFMSDVVASCFRSTNNQIRTSSNLRNQATSQDGRVNVNNFKGGKCRVMLLKRPRNATWFNEKAMLAEAQESGQVLDEEQLAFLEDLGITDCHDVHLIIIHNTAFQTDDLDAMIPTMMISPLLKRVISRQHDVIPVTNEEETLILEEVFKLDIEPISHRLKNDRDTHEDYLKKTIKHTETIRGLVERARKQNPSEPILDFGCVFTKHVQELLVYVSKTYHSLTKSSEKLVAVTPKKKDKKDSASGSKPTGNTKNNRISQSSSSSKTNKLEYQYRSVKSRKNKRNHVAKIECNDYVMQSMLNANSKTVCAICNECLFDANHDKCVLNFVQDVNVYSKSKSTKSNKKQNIWKPTGKVFTEIGYRWKPTRRSFTLVDLKVAFCKQTYHVRDLDGVDLVKGLRGLNLYTLSLENMMSTSPICLLTKASKTKSWLWHQRLSHLNFDYITQLAKQGMVRGLPRLKFQKDHLCFTCALGKSTKNSYKPKAEDFSQEKHYLLHMDLYGQMRIQSINGKKYILVIVDDYSRFT</sequence>
<protein>
    <recommendedName>
        <fullName evidence="6">Reverse transcriptase domain-containing protein</fullName>
    </recommendedName>
</protein>
<feature type="compositionally biased region" description="Polar residues" evidence="2">
    <location>
        <begin position="3670"/>
        <end position="3684"/>
    </location>
</feature>
<reference evidence="5" key="1">
    <citation type="journal article" date="2019" name="Sci. Rep.">
        <title>Draft genome of Tanacetum cinerariifolium, the natural source of mosquito coil.</title>
        <authorList>
            <person name="Yamashiro T."/>
            <person name="Shiraishi A."/>
            <person name="Satake H."/>
            <person name="Nakayama K."/>
        </authorList>
    </citation>
    <scope>NUCLEOTIDE SEQUENCE</scope>
</reference>
<feature type="compositionally biased region" description="Basic residues" evidence="2">
    <location>
        <begin position="1103"/>
        <end position="1113"/>
    </location>
</feature>
<accession>A0A6L2JMZ6</accession>
<feature type="compositionally biased region" description="Basic and acidic residues" evidence="2">
    <location>
        <begin position="399"/>
        <end position="432"/>
    </location>
</feature>
<keyword evidence="1" id="KW-0175">Coiled coil</keyword>
<dbReference type="InterPro" id="IPR025724">
    <property type="entry name" value="GAG-pre-integrase_dom"/>
</dbReference>
<feature type="compositionally biased region" description="Basic and acidic residues" evidence="2">
    <location>
        <begin position="3378"/>
        <end position="3402"/>
    </location>
</feature>
<feature type="region of interest" description="Disordered" evidence="2">
    <location>
        <begin position="2906"/>
        <end position="2951"/>
    </location>
</feature>
<evidence type="ECO:0000313" key="5">
    <source>
        <dbReference type="EMBL" id="GEU38180.1"/>
    </source>
</evidence>
<name>A0A6L2JMZ6_TANCI</name>
<feature type="coiled-coil region" evidence="1">
    <location>
        <begin position="1993"/>
        <end position="2020"/>
    </location>
</feature>
<dbReference type="CDD" id="cd09272">
    <property type="entry name" value="RNase_HI_RT_Ty1"/>
    <property type="match status" value="1"/>
</dbReference>
<feature type="region of interest" description="Disordered" evidence="2">
    <location>
        <begin position="1095"/>
        <end position="1121"/>
    </location>
</feature>
<feature type="compositionally biased region" description="Basic and acidic residues" evidence="2">
    <location>
        <begin position="364"/>
        <end position="374"/>
    </location>
</feature>
<gene>
    <name evidence="5" type="ORF">Tci_010158</name>
</gene>
<feature type="compositionally biased region" description="Basic and acidic residues" evidence="2">
    <location>
        <begin position="280"/>
        <end position="289"/>
    </location>
</feature>
<feature type="region of interest" description="Disordered" evidence="2">
    <location>
        <begin position="615"/>
        <end position="670"/>
    </location>
</feature>
<dbReference type="PANTHER" id="PTHR11439:SF483">
    <property type="entry name" value="PEPTIDE SYNTHASE GLIP-LIKE, PUTATIVE (AFU_ORTHOLOGUE AFUA_3G12920)-RELATED"/>
    <property type="match status" value="1"/>
</dbReference>
<evidence type="ECO:0000256" key="2">
    <source>
        <dbReference type="SAM" id="MobiDB-lite"/>
    </source>
</evidence>
<feature type="region of interest" description="Disordered" evidence="2">
    <location>
        <begin position="525"/>
        <end position="544"/>
    </location>
</feature>
<evidence type="ECO:0000256" key="1">
    <source>
        <dbReference type="SAM" id="Coils"/>
    </source>
</evidence>
<feature type="compositionally biased region" description="Basic and acidic residues" evidence="2">
    <location>
        <begin position="2915"/>
        <end position="2942"/>
    </location>
</feature>
<proteinExistence type="predicted"/>
<feature type="compositionally biased region" description="Acidic residues" evidence="2">
    <location>
        <begin position="380"/>
        <end position="398"/>
    </location>
</feature>
<feature type="domain" description="GAG-pre-integrase" evidence="4">
    <location>
        <begin position="3829"/>
        <end position="3901"/>
    </location>
</feature>